<comment type="caution">
    <text evidence="1">The sequence shown here is derived from an EMBL/GenBank/DDBJ whole genome shotgun (WGS) entry which is preliminary data.</text>
</comment>
<name>X1EDH3_9ZZZZ</name>
<dbReference type="InterPro" id="IPR011990">
    <property type="entry name" value="TPR-like_helical_dom_sf"/>
</dbReference>
<protein>
    <submittedName>
        <fullName evidence="1">Uncharacterized protein</fullName>
    </submittedName>
</protein>
<organism evidence="1">
    <name type="scientific">marine sediment metagenome</name>
    <dbReference type="NCBI Taxonomy" id="412755"/>
    <lineage>
        <taxon>unclassified sequences</taxon>
        <taxon>metagenomes</taxon>
        <taxon>ecological metagenomes</taxon>
    </lineage>
</organism>
<dbReference type="EMBL" id="BART01030721">
    <property type="protein sequence ID" value="GAH18390.1"/>
    <property type="molecule type" value="Genomic_DNA"/>
</dbReference>
<dbReference type="Gene3D" id="1.25.40.10">
    <property type="entry name" value="Tetratricopeptide repeat domain"/>
    <property type="match status" value="1"/>
</dbReference>
<sequence>MLIQTADELQIAAQNAKDDQMAALAQIKRAEALRMELHYRFGAVGERDTAAQIDLARASYAEAVKKSSTSPLLMSTAKLGLGLCEEELGNFEKAKQIYGEIIADASFEGTVAAAQAKLRLETMTDYQRKVVFKPSLKPVPAEPEFLRPQIQLSPIDVNLGPQMQDGGFGAPDINLPPQ</sequence>
<accession>X1EDH3</accession>
<evidence type="ECO:0000313" key="1">
    <source>
        <dbReference type="EMBL" id="GAH18390.1"/>
    </source>
</evidence>
<dbReference type="AlphaFoldDB" id="X1EDH3"/>
<gene>
    <name evidence="1" type="ORF">S01H4_53540</name>
</gene>
<proteinExistence type="predicted"/>
<reference evidence="1" key="1">
    <citation type="journal article" date="2014" name="Front. Microbiol.">
        <title>High frequency of phylogenetically diverse reductive dehalogenase-homologous genes in deep subseafloor sedimentary metagenomes.</title>
        <authorList>
            <person name="Kawai M."/>
            <person name="Futagami T."/>
            <person name="Toyoda A."/>
            <person name="Takaki Y."/>
            <person name="Nishi S."/>
            <person name="Hori S."/>
            <person name="Arai W."/>
            <person name="Tsubouchi T."/>
            <person name="Morono Y."/>
            <person name="Uchiyama I."/>
            <person name="Ito T."/>
            <person name="Fujiyama A."/>
            <person name="Inagaki F."/>
            <person name="Takami H."/>
        </authorList>
    </citation>
    <scope>NUCLEOTIDE SEQUENCE</scope>
    <source>
        <strain evidence="1">Expedition CK06-06</strain>
    </source>
</reference>